<dbReference type="AlphaFoldDB" id="A0A5C5YFF6"/>
<accession>A0A5C5YFF6</accession>
<evidence type="ECO:0000313" key="1">
    <source>
        <dbReference type="EMBL" id="TWT74456.1"/>
    </source>
</evidence>
<keyword evidence="2" id="KW-1185">Reference proteome</keyword>
<proteinExistence type="predicted"/>
<name>A0A5C5YFF6_9BACT</name>
<organism evidence="1 2">
    <name type="scientific">Posidoniimonas polymericola</name>
    <dbReference type="NCBI Taxonomy" id="2528002"/>
    <lineage>
        <taxon>Bacteria</taxon>
        <taxon>Pseudomonadati</taxon>
        <taxon>Planctomycetota</taxon>
        <taxon>Planctomycetia</taxon>
        <taxon>Pirellulales</taxon>
        <taxon>Lacipirellulaceae</taxon>
        <taxon>Posidoniimonas</taxon>
    </lineage>
</organism>
<dbReference type="RefSeq" id="WP_146588832.1">
    <property type="nucleotide sequence ID" value="NZ_SJPO01000008.1"/>
</dbReference>
<protein>
    <submittedName>
        <fullName evidence="1">Uncharacterized protein</fullName>
    </submittedName>
</protein>
<gene>
    <name evidence="1" type="ORF">Pla123a_32790</name>
</gene>
<sequence length="202" mass="22408">MNLDQFVATAIGQDNSGELAPDATAAQRLLIDFNRSIDQLVDRHGLEAIGKTLWFAYGCVGDVAHDALQPAGESGYGDFYASLIDLYELGFANYCEDAAHHSHRAANSFATACYMLWDMDGGLEHLTLHARPELFPYAEVLFDFGLSHRHAAVQESFLHGLGHLHGQKTSFVEDKISQFLLRTDTTRELRQYAQECSTGLIL</sequence>
<dbReference type="OrthoDB" id="7631126at2"/>
<evidence type="ECO:0000313" key="2">
    <source>
        <dbReference type="Proteomes" id="UP000318478"/>
    </source>
</evidence>
<comment type="caution">
    <text evidence="1">The sequence shown here is derived from an EMBL/GenBank/DDBJ whole genome shotgun (WGS) entry which is preliminary data.</text>
</comment>
<dbReference type="EMBL" id="SJPO01000008">
    <property type="protein sequence ID" value="TWT74456.1"/>
    <property type="molecule type" value="Genomic_DNA"/>
</dbReference>
<dbReference type="Proteomes" id="UP000318478">
    <property type="component" value="Unassembled WGS sequence"/>
</dbReference>
<reference evidence="1 2" key="1">
    <citation type="submission" date="2019-02" db="EMBL/GenBank/DDBJ databases">
        <title>Deep-cultivation of Planctomycetes and their phenomic and genomic characterization uncovers novel biology.</title>
        <authorList>
            <person name="Wiegand S."/>
            <person name="Jogler M."/>
            <person name="Boedeker C."/>
            <person name="Pinto D."/>
            <person name="Vollmers J."/>
            <person name="Rivas-Marin E."/>
            <person name="Kohn T."/>
            <person name="Peeters S.H."/>
            <person name="Heuer A."/>
            <person name="Rast P."/>
            <person name="Oberbeckmann S."/>
            <person name="Bunk B."/>
            <person name="Jeske O."/>
            <person name="Meyerdierks A."/>
            <person name="Storesund J.E."/>
            <person name="Kallscheuer N."/>
            <person name="Luecker S."/>
            <person name="Lage O.M."/>
            <person name="Pohl T."/>
            <person name="Merkel B.J."/>
            <person name="Hornburger P."/>
            <person name="Mueller R.-W."/>
            <person name="Bruemmer F."/>
            <person name="Labrenz M."/>
            <person name="Spormann A.M."/>
            <person name="Op Den Camp H."/>
            <person name="Overmann J."/>
            <person name="Amann R."/>
            <person name="Jetten M.S.M."/>
            <person name="Mascher T."/>
            <person name="Medema M.H."/>
            <person name="Devos D.P."/>
            <person name="Kaster A.-K."/>
            <person name="Ovreas L."/>
            <person name="Rohde M."/>
            <person name="Galperin M.Y."/>
            <person name="Jogler C."/>
        </authorList>
    </citation>
    <scope>NUCLEOTIDE SEQUENCE [LARGE SCALE GENOMIC DNA]</scope>
    <source>
        <strain evidence="1 2">Pla123a</strain>
    </source>
</reference>